<evidence type="ECO:0008006" key="3">
    <source>
        <dbReference type="Google" id="ProtNLM"/>
    </source>
</evidence>
<sequence>MSIKEVVRQDDTWMALDPVVGCLKNCQYCFMQTYGMTPKNSEIIAEPKEAIAQLLSSATYHPDSVVMLASETDAFMNKKNTEYFKRLINEWTNSKIPNPIAMVTKCHIPDDFIKFAQESEAKIIFYLSYSGLTKPIEPTTRIEDLKNNFIRLKNANLPVIHYWRPFLPQNSSPEIINEVAKNVVPYADCSMINGLKINDGIIERLKTYWPEIEKFKGIDEQIGSVWPKGTREYLKDFMSAEYPNYPIYWTNSCAVSHQLNRPDFNAFFGTVYCGNSNCPPKQRDLCKKNDIPVASREPELKLALDKLNIKNDYKITGNSVVMEGSLNHAQIVYLRQRVNSPIIAPKYICTNEWSGMVLQRPDIEI</sequence>
<accession>A0A0G0KM59</accession>
<comment type="caution">
    <text evidence="1">The sequence shown here is derived from an EMBL/GenBank/DDBJ whole genome shotgun (WGS) entry which is preliminary data.</text>
</comment>
<gene>
    <name evidence="1" type="ORF">US68_C0007G0037</name>
</gene>
<protein>
    <recommendedName>
        <fullName evidence="3">Radical SAM domain protein</fullName>
    </recommendedName>
</protein>
<evidence type="ECO:0000313" key="1">
    <source>
        <dbReference type="EMBL" id="KKQ50274.1"/>
    </source>
</evidence>
<dbReference type="Proteomes" id="UP000034231">
    <property type="component" value="Unassembled WGS sequence"/>
</dbReference>
<reference evidence="1 2" key="1">
    <citation type="journal article" date="2015" name="Nature">
        <title>rRNA introns, odd ribosomes, and small enigmatic genomes across a large radiation of phyla.</title>
        <authorList>
            <person name="Brown C.T."/>
            <person name="Hug L.A."/>
            <person name="Thomas B.C."/>
            <person name="Sharon I."/>
            <person name="Castelle C.J."/>
            <person name="Singh A."/>
            <person name="Wilkins M.J."/>
            <person name="Williams K.H."/>
            <person name="Banfield J.F."/>
        </authorList>
    </citation>
    <scope>NUCLEOTIDE SEQUENCE [LARGE SCALE GENOMIC DNA]</scope>
</reference>
<dbReference type="AlphaFoldDB" id="A0A0G0KM59"/>
<name>A0A0G0KM59_9BACT</name>
<proteinExistence type="predicted"/>
<evidence type="ECO:0000313" key="2">
    <source>
        <dbReference type="Proteomes" id="UP000034231"/>
    </source>
</evidence>
<dbReference type="EMBL" id="LBTX01000007">
    <property type="protein sequence ID" value="KKQ50274.1"/>
    <property type="molecule type" value="Genomic_DNA"/>
</dbReference>
<organism evidence="1 2">
    <name type="scientific">Candidatus Shapirobacteria bacterium GW2011_GWE1_38_10</name>
    <dbReference type="NCBI Taxonomy" id="1618488"/>
    <lineage>
        <taxon>Bacteria</taxon>
        <taxon>Candidatus Shapironibacteriota</taxon>
    </lineage>
</organism>